<accession>A0ABU7PCY6</accession>
<keyword evidence="2" id="KW-1185">Reference proteome</keyword>
<dbReference type="EMBL" id="JAZEWV010000012">
    <property type="protein sequence ID" value="MEE4543666.1"/>
    <property type="molecule type" value="Genomic_DNA"/>
</dbReference>
<name>A0ABU7PCY6_9ACTN</name>
<protein>
    <submittedName>
        <fullName evidence="1">Uncharacterized protein</fullName>
    </submittedName>
</protein>
<reference evidence="1 2" key="1">
    <citation type="submission" date="2023-12" db="EMBL/GenBank/DDBJ databases">
        <title>Streptomyces sp. V4-01.</title>
        <authorList>
            <person name="Somphong A."/>
            <person name="Phongsopitanun W."/>
        </authorList>
    </citation>
    <scope>NUCLEOTIDE SEQUENCE [LARGE SCALE GENOMIC DNA]</scope>
    <source>
        <strain evidence="1 2">V4-01</strain>
    </source>
</reference>
<comment type="caution">
    <text evidence="1">The sequence shown here is derived from an EMBL/GenBank/DDBJ whole genome shotgun (WGS) entry which is preliminary data.</text>
</comment>
<dbReference type="RefSeq" id="WP_330796309.1">
    <property type="nucleotide sequence ID" value="NZ_JAZEWV010000012.1"/>
</dbReference>
<proteinExistence type="predicted"/>
<evidence type="ECO:0000313" key="1">
    <source>
        <dbReference type="EMBL" id="MEE4543666.1"/>
    </source>
</evidence>
<sequence>MARTRNPRADFDALLTNPNWTNYPSLEQAMTAAGFDGSFAGIYLA</sequence>
<dbReference type="Proteomes" id="UP001344658">
    <property type="component" value="Unassembled WGS sequence"/>
</dbReference>
<gene>
    <name evidence="1" type="ORF">V2S66_17015</name>
</gene>
<evidence type="ECO:0000313" key="2">
    <source>
        <dbReference type="Proteomes" id="UP001344658"/>
    </source>
</evidence>
<organism evidence="1 2">
    <name type="scientific">Actinacidiphila polyblastidii</name>
    <dbReference type="NCBI Taxonomy" id="3110430"/>
    <lineage>
        <taxon>Bacteria</taxon>
        <taxon>Bacillati</taxon>
        <taxon>Actinomycetota</taxon>
        <taxon>Actinomycetes</taxon>
        <taxon>Kitasatosporales</taxon>
        <taxon>Streptomycetaceae</taxon>
        <taxon>Actinacidiphila</taxon>
    </lineage>
</organism>